<evidence type="ECO:0000256" key="1">
    <source>
        <dbReference type="ARBA" id="ARBA00022741"/>
    </source>
</evidence>
<reference evidence="6 7" key="1">
    <citation type="submission" date="2019-08" db="EMBL/GenBank/DDBJ databases">
        <title>Complete genome sequence of Candidatus Uab amorphum.</title>
        <authorList>
            <person name="Shiratori T."/>
            <person name="Suzuki S."/>
            <person name="Kakizawa Y."/>
            <person name="Ishida K."/>
        </authorList>
    </citation>
    <scope>NUCLEOTIDE SEQUENCE [LARGE SCALE GENOMIC DNA]</scope>
    <source>
        <strain evidence="6 7">SRT547</strain>
    </source>
</reference>
<dbReference type="PROSITE" id="PS00107">
    <property type="entry name" value="PROTEIN_KINASE_ATP"/>
    <property type="match status" value="1"/>
</dbReference>
<keyword evidence="7" id="KW-1185">Reference proteome</keyword>
<dbReference type="InterPro" id="IPR011009">
    <property type="entry name" value="Kinase-like_dom_sf"/>
</dbReference>
<organism evidence="6 7">
    <name type="scientific">Uabimicrobium amorphum</name>
    <dbReference type="NCBI Taxonomy" id="2596890"/>
    <lineage>
        <taxon>Bacteria</taxon>
        <taxon>Pseudomonadati</taxon>
        <taxon>Planctomycetota</taxon>
        <taxon>Candidatus Uabimicrobiia</taxon>
        <taxon>Candidatus Uabimicrobiales</taxon>
        <taxon>Candidatus Uabimicrobiaceae</taxon>
        <taxon>Candidatus Uabimicrobium</taxon>
    </lineage>
</organism>
<keyword evidence="6" id="KW-0808">Transferase</keyword>
<dbReference type="SUPFAM" id="SSF56112">
    <property type="entry name" value="Protein kinase-like (PK-like)"/>
    <property type="match status" value="1"/>
</dbReference>
<dbReference type="InterPro" id="IPR019734">
    <property type="entry name" value="TPR_rpt"/>
</dbReference>
<dbReference type="GO" id="GO:0005524">
    <property type="term" value="F:ATP binding"/>
    <property type="evidence" value="ECO:0007669"/>
    <property type="project" value="UniProtKB-UniRule"/>
</dbReference>
<dbReference type="GO" id="GO:0004674">
    <property type="term" value="F:protein serine/threonine kinase activity"/>
    <property type="evidence" value="ECO:0007669"/>
    <property type="project" value="UniProtKB-KW"/>
</dbReference>
<dbReference type="Gene3D" id="1.10.510.10">
    <property type="entry name" value="Transferase(Phosphotransferase) domain 1"/>
    <property type="match status" value="1"/>
</dbReference>
<dbReference type="CDD" id="cd14014">
    <property type="entry name" value="STKc_PknB_like"/>
    <property type="match status" value="1"/>
</dbReference>
<accession>A0A5S9IH50</accession>
<dbReference type="RefSeq" id="WP_151965979.1">
    <property type="nucleotide sequence ID" value="NZ_AP019860.1"/>
</dbReference>
<name>A0A5S9IH50_UABAM</name>
<dbReference type="KEGG" id="uam:UABAM_00047"/>
<dbReference type="PROSITE" id="PS00108">
    <property type="entry name" value="PROTEIN_KINASE_ST"/>
    <property type="match status" value="1"/>
</dbReference>
<evidence type="ECO:0000313" key="7">
    <source>
        <dbReference type="Proteomes" id="UP000326354"/>
    </source>
</evidence>
<feature type="binding site" evidence="4">
    <location>
        <position position="228"/>
    </location>
    <ligand>
        <name>ATP</name>
        <dbReference type="ChEBI" id="CHEBI:30616"/>
    </ligand>
</feature>
<dbReference type="PANTHER" id="PTHR24361">
    <property type="entry name" value="MITOGEN-ACTIVATED KINASE KINASE KINASE"/>
    <property type="match status" value="1"/>
</dbReference>
<evidence type="ECO:0000259" key="5">
    <source>
        <dbReference type="PROSITE" id="PS50011"/>
    </source>
</evidence>
<feature type="domain" description="Protein kinase" evidence="5">
    <location>
        <begin position="199"/>
        <end position="460"/>
    </location>
</feature>
<dbReference type="InterPro" id="IPR053235">
    <property type="entry name" value="Ser_Thr_kinase"/>
</dbReference>
<dbReference type="InterPro" id="IPR008271">
    <property type="entry name" value="Ser/Thr_kinase_AS"/>
</dbReference>
<dbReference type="InterPro" id="IPR000719">
    <property type="entry name" value="Prot_kinase_dom"/>
</dbReference>
<dbReference type="OrthoDB" id="9788659at2"/>
<feature type="repeat" description="TPR" evidence="3">
    <location>
        <begin position="530"/>
        <end position="563"/>
    </location>
</feature>
<evidence type="ECO:0000256" key="4">
    <source>
        <dbReference type="PROSITE-ProRule" id="PRU10141"/>
    </source>
</evidence>
<dbReference type="PROSITE" id="PS50011">
    <property type="entry name" value="PROTEIN_KINASE_DOM"/>
    <property type="match status" value="1"/>
</dbReference>
<dbReference type="AlphaFoldDB" id="A0A5S9IH50"/>
<dbReference type="EMBL" id="AP019860">
    <property type="protein sequence ID" value="BBM81708.1"/>
    <property type="molecule type" value="Genomic_DNA"/>
</dbReference>
<dbReference type="Pfam" id="PF00069">
    <property type="entry name" value="Pkinase"/>
    <property type="match status" value="1"/>
</dbReference>
<dbReference type="InterPro" id="IPR011990">
    <property type="entry name" value="TPR-like_helical_dom_sf"/>
</dbReference>
<dbReference type="GO" id="GO:0005737">
    <property type="term" value="C:cytoplasm"/>
    <property type="evidence" value="ECO:0007669"/>
    <property type="project" value="TreeGrafter"/>
</dbReference>
<evidence type="ECO:0000256" key="3">
    <source>
        <dbReference type="PROSITE-ProRule" id="PRU00339"/>
    </source>
</evidence>
<dbReference type="Gene3D" id="1.25.40.10">
    <property type="entry name" value="Tetratricopeptide repeat domain"/>
    <property type="match status" value="1"/>
</dbReference>
<proteinExistence type="predicted"/>
<keyword evidence="6" id="KW-0418">Kinase</keyword>
<evidence type="ECO:0000256" key="2">
    <source>
        <dbReference type="ARBA" id="ARBA00022840"/>
    </source>
</evidence>
<keyword evidence="6" id="KW-0723">Serine/threonine-protein kinase</keyword>
<keyword evidence="3" id="KW-0802">TPR repeat</keyword>
<protein>
    <submittedName>
        <fullName evidence="6">Serine/threonine protein kinase</fullName>
    </submittedName>
</protein>
<dbReference type="InterPro" id="IPR017441">
    <property type="entry name" value="Protein_kinase_ATP_BS"/>
</dbReference>
<keyword evidence="2 4" id="KW-0067">ATP-binding</keyword>
<dbReference type="SMART" id="SM00220">
    <property type="entry name" value="S_TKc"/>
    <property type="match status" value="1"/>
</dbReference>
<sequence length="584" mass="66526">MHEADQLKDYISSEALKECLEIQRTSSNNRSLFIIAIEQGYINDKTLAKIVKNISPKGQEKESRTPPKKKFGEYCVEKGFASQAQVDECIAIQSKLKKEGKHFRIGQILIEKKYVAFRQAQYILEMQGKKIMRCESCDTKFNIRNYKSNKKYKCPKCGDILSSSINSVSVGVNKSIVNKETVEIDDEAVSLSGRKIGDYEISELLGEGGMADVYKVTSPFKRKPRALKIMKASAGMERFTREFESAHALRHPHIVRVYETGNLDNRPYFFMEYLDGGSLDKRIEKMGVIPLLEGLTILKQVTMGLKYAHENKIVHRDIKPNNILLTRGSRRELIAKITDFGIARAVNDSHITVTGQLVGTFKYMAPEYIKGLGVDGNNDIFSLGITAFEMFTGKEPFNVDEPIGYLFVNIKENVAPIHQENPDLPKELTLIVNKMVAKDPRNRYNSGELLRDLDRLCRFLQNGEKLQQSEDKSSVFYENKKLFAIKNIWDKISQKISGTETEVVVAAQEEEEVDYENLSQTVEVDSDERAKEMYQWGLTRIQKGDYEEAVKTFFNIVKSYPKSSSAESARKKIKAIRSRKKKSS</sequence>
<dbReference type="Gene3D" id="3.30.200.20">
    <property type="entry name" value="Phosphorylase Kinase, domain 1"/>
    <property type="match status" value="1"/>
</dbReference>
<keyword evidence="1 4" id="KW-0547">Nucleotide-binding</keyword>
<evidence type="ECO:0000313" key="6">
    <source>
        <dbReference type="EMBL" id="BBM81708.1"/>
    </source>
</evidence>
<dbReference type="PROSITE" id="PS50005">
    <property type="entry name" value="TPR"/>
    <property type="match status" value="1"/>
</dbReference>
<dbReference type="Proteomes" id="UP000326354">
    <property type="component" value="Chromosome"/>
</dbReference>
<gene>
    <name evidence="6" type="ORF">UABAM_00047</name>
</gene>